<gene>
    <name evidence="1" type="ORF">M407DRAFT_11455</name>
</gene>
<protein>
    <submittedName>
        <fullName evidence="1">Uncharacterized protein</fullName>
    </submittedName>
</protein>
<organism evidence="1 2">
    <name type="scientific">Tulasnella calospora MUT 4182</name>
    <dbReference type="NCBI Taxonomy" id="1051891"/>
    <lineage>
        <taxon>Eukaryota</taxon>
        <taxon>Fungi</taxon>
        <taxon>Dikarya</taxon>
        <taxon>Basidiomycota</taxon>
        <taxon>Agaricomycotina</taxon>
        <taxon>Agaricomycetes</taxon>
        <taxon>Cantharellales</taxon>
        <taxon>Tulasnellaceae</taxon>
        <taxon>Tulasnella</taxon>
    </lineage>
</organism>
<dbReference type="Proteomes" id="UP000054248">
    <property type="component" value="Unassembled WGS sequence"/>
</dbReference>
<dbReference type="HOGENOM" id="CLU_1385089_0_0_1"/>
<name>A0A0C3Q6D1_9AGAM</name>
<dbReference type="EMBL" id="KN823228">
    <property type="protein sequence ID" value="KIO19331.1"/>
    <property type="molecule type" value="Genomic_DNA"/>
</dbReference>
<proteinExistence type="predicted"/>
<accession>A0A0C3Q6D1</accession>
<evidence type="ECO:0000313" key="1">
    <source>
        <dbReference type="EMBL" id="KIO19331.1"/>
    </source>
</evidence>
<sequence length="197" mass="22296">MGDILPKDLKQGCLQYLKAYRGAPGSLSSRGELPAVIELGYFEDVGGWSNDDSVSWPDIILGLPTNFSNLKTLGLGSFNEINNDHIKALTAILPVLPLERLDLVNFTPLPVSEELALVQSFHSLCPTICSIRLSSYNGDWRYLPQYEVWTTEDYDQRKLEEDARAKQPMSDRNRVTLPDTVKRIWNAAEVKLRFPRE</sequence>
<evidence type="ECO:0000313" key="2">
    <source>
        <dbReference type="Proteomes" id="UP000054248"/>
    </source>
</evidence>
<dbReference type="OrthoDB" id="3203990at2759"/>
<reference evidence="1 2" key="1">
    <citation type="submission" date="2014-04" db="EMBL/GenBank/DDBJ databases">
        <authorList>
            <consortium name="DOE Joint Genome Institute"/>
            <person name="Kuo A."/>
            <person name="Girlanda M."/>
            <person name="Perotto S."/>
            <person name="Kohler A."/>
            <person name="Nagy L.G."/>
            <person name="Floudas D."/>
            <person name="Copeland A."/>
            <person name="Barry K.W."/>
            <person name="Cichocki N."/>
            <person name="Veneault-Fourrey C."/>
            <person name="LaButti K."/>
            <person name="Lindquist E.A."/>
            <person name="Lipzen A."/>
            <person name="Lundell T."/>
            <person name="Morin E."/>
            <person name="Murat C."/>
            <person name="Sun H."/>
            <person name="Tunlid A."/>
            <person name="Henrissat B."/>
            <person name="Grigoriev I.V."/>
            <person name="Hibbett D.S."/>
            <person name="Martin F."/>
            <person name="Nordberg H.P."/>
            <person name="Cantor M.N."/>
            <person name="Hua S.X."/>
        </authorList>
    </citation>
    <scope>NUCLEOTIDE SEQUENCE [LARGE SCALE GENOMIC DNA]</scope>
    <source>
        <strain evidence="1 2">MUT 4182</strain>
    </source>
</reference>
<dbReference type="AlphaFoldDB" id="A0A0C3Q6D1"/>
<keyword evidence="2" id="KW-1185">Reference proteome</keyword>
<reference evidence="2" key="2">
    <citation type="submission" date="2015-01" db="EMBL/GenBank/DDBJ databases">
        <title>Evolutionary Origins and Diversification of the Mycorrhizal Mutualists.</title>
        <authorList>
            <consortium name="DOE Joint Genome Institute"/>
            <consortium name="Mycorrhizal Genomics Consortium"/>
            <person name="Kohler A."/>
            <person name="Kuo A."/>
            <person name="Nagy L.G."/>
            <person name="Floudas D."/>
            <person name="Copeland A."/>
            <person name="Barry K.W."/>
            <person name="Cichocki N."/>
            <person name="Veneault-Fourrey C."/>
            <person name="LaButti K."/>
            <person name="Lindquist E.A."/>
            <person name="Lipzen A."/>
            <person name="Lundell T."/>
            <person name="Morin E."/>
            <person name="Murat C."/>
            <person name="Riley R."/>
            <person name="Ohm R."/>
            <person name="Sun H."/>
            <person name="Tunlid A."/>
            <person name="Henrissat B."/>
            <person name="Grigoriev I.V."/>
            <person name="Hibbett D.S."/>
            <person name="Martin F."/>
        </authorList>
    </citation>
    <scope>NUCLEOTIDE SEQUENCE [LARGE SCALE GENOMIC DNA]</scope>
    <source>
        <strain evidence="2">MUT 4182</strain>
    </source>
</reference>